<dbReference type="RefSeq" id="WP_103957593.1">
    <property type="nucleotide sequence ID" value="NZ_FNVT01000005.1"/>
</dbReference>
<dbReference type="EMBL" id="FNVT01000005">
    <property type="protein sequence ID" value="SEG83812.1"/>
    <property type="molecule type" value="Genomic_DNA"/>
</dbReference>
<dbReference type="AlphaFoldDB" id="A0A1H6DFF4"/>
<gene>
    <name evidence="2" type="ORF">SAMN05444920_105261</name>
</gene>
<name>A0A1H6DFF4_9ACTN</name>
<dbReference type="OrthoDB" id="9803188at2"/>
<proteinExistence type="predicted"/>
<organism evidence="2 3">
    <name type="scientific">Nonomuraea solani</name>
    <dbReference type="NCBI Taxonomy" id="1144553"/>
    <lineage>
        <taxon>Bacteria</taxon>
        <taxon>Bacillati</taxon>
        <taxon>Actinomycetota</taxon>
        <taxon>Actinomycetes</taxon>
        <taxon>Streptosporangiales</taxon>
        <taxon>Streptosporangiaceae</taxon>
        <taxon>Nonomuraea</taxon>
    </lineage>
</organism>
<keyword evidence="3" id="KW-1185">Reference proteome</keyword>
<feature type="region of interest" description="Disordered" evidence="1">
    <location>
        <begin position="40"/>
        <end position="83"/>
    </location>
</feature>
<reference evidence="2 3" key="1">
    <citation type="submission" date="2016-10" db="EMBL/GenBank/DDBJ databases">
        <authorList>
            <person name="de Groot N.N."/>
        </authorList>
    </citation>
    <scope>NUCLEOTIDE SEQUENCE [LARGE SCALE GENOMIC DNA]</scope>
    <source>
        <strain evidence="2 3">CGMCC 4.7037</strain>
    </source>
</reference>
<accession>A0A1H6DFF4</accession>
<dbReference type="Proteomes" id="UP000236732">
    <property type="component" value="Unassembled WGS sequence"/>
</dbReference>
<feature type="compositionally biased region" description="Basic and acidic residues" evidence="1">
    <location>
        <begin position="40"/>
        <end position="51"/>
    </location>
</feature>
<evidence type="ECO:0000313" key="2">
    <source>
        <dbReference type="EMBL" id="SEG83812.1"/>
    </source>
</evidence>
<protein>
    <submittedName>
        <fullName evidence="2">Uncharacterized protein</fullName>
    </submittedName>
</protein>
<evidence type="ECO:0000256" key="1">
    <source>
        <dbReference type="SAM" id="MobiDB-lite"/>
    </source>
</evidence>
<sequence>MESDTIELCADYQYERDRVGDAAGAGMAFVNLFHASSGEPMKHHGAGDSRAKASAVVSGPEAATGSVTGEVIAPHRPAGNVTEAGRDWECRPRRAWKSAIP</sequence>
<evidence type="ECO:0000313" key="3">
    <source>
        <dbReference type="Proteomes" id="UP000236732"/>
    </source>
</evidence>